<feature type="compositionally biased region" description="Acidic residues" evidence="1">
    <location>
        <begin position="317"/>
        <end position="333"/>
    </location>
</feature>
<feature type="region of interest" description="Disordered" evidence="1">
    <location>
        <begin position="1"/>
        <end position="61"/>
    </location>
</feature>
<feature type="compositionally biased region" description="Basic and acidic residues" evidence="1">
    <location>
        <begin position="136"/>
        <end position="215"/>
    </location>
</feature>
<reference evidence="3" key="1">
    <citation type="submission" date="2024-06" db="EMBL/GenBank/DDBJ databases">
        <authorList>
            <person name="Ryan C."/>
        </authorList>
    </citation>
    <scope>NUCLEOTIDE SEQUENCE [LARGE SCALE GENOMIC DNA]</scope>
</reference>
<dbReference type="EMBL" id="OZ075115">
    <property type="protein sequence ID" value="CAL5063331.1"/>
    <property type="molecule type" value="Genomic_DNA"/>
</dbReference>
<feature type="region of interest" description="Disordered" evidence="1">
    <location>
        <begin position="278"/>
        <end position="348"/>
    </location>
</feature>
<organism evidence="2 3">
    <name type="scientific">Urochloa decumbens</name>
    <dbReference type="NCBI Taxonomy" id="240449"/>
    <lineage>
        <taxon>Eukaryota</taxon>
        <taxon>Viridiplantae</taxon>
        <taxon>Streptophyta</taxon>
        <taxon>Embryophyta</taxon>
        <taxon>Tracheophyta</taxon>
        <taxon>Spermatophyta</taxon>
        <taxon>Magnoliopsida</taxon>
        <taxon>Liliopsida</taxon>
        <taxon>Poales</taxon>
        <taxon>Poaceae</taxon>
        <taxon>PACMAD clade</taxon>
        <taxon>Panicoideae</taxon>
        <taxon>Panicodae</taxon>
        <taxon>Paniceae</taxon>
        <taxon>Melinidinae</taxon>
        <taxon>Urochloa</taxon>
    </lineage>
</organism>
<sequence>MMASACGPPSTATATATCSHSPSPGGGAVPPWRFRGEHPVLSVGPDGEPLDPGEERHGAAHAAVVGGGEIVVAEHDAAWPEHGPRQVDVGPRRVEVVPGVHLDEVRVHAPPAQRRQRRRRGERQRQHARRAGGGDVGHELRQEQRVPVPRRRDVAPEPVPERRPAAEVVDAEDRRGEREVPRDGRHVQRRRAQERAELDDHRGAHRLDELREHGPRRAPPARARPRRVQQRRRVRRREPRVGALAVEQLVEQRRDDGVARQRLPALLPEPEQVVRRRPRIARRRGVRSRDGGEVRGVRPRERRLGRPRRRAGGGGGEEAEGVADGEDDEEGGEAGEVRPEHGRHGGSG</sequence>
<name>A0ABC9EVL3_9POAL</name>
<feature type="compositionally biased region" description="Basic and acidic residues" evidence="1">
    <location>
        <begin position="287"/>
        <end position="304"/>
    </location>
</feature>
<evidence type="ECO:0000313" key="2">
    <source>
        <dbReference type="EMBL" id="CAL5063331.1"/>
    </source>
</evidence>
<feature type="compositionally biased region" description="Basic residues" evidence="1">
    <location>
        <begin position="114"/>
        <end position="130"/>
    </location>
</feature>
<accession>A0ABC9EVL3</accession>
<feature type="compositionally biased region" description="Basic and acidic residues" evidence="1">
    <location>
        <begin position="335"/>
        <end position="348"/>
    </location>
</feature>
<protein>
    <submittedName>
        <fullName evidence="2">Uncharacterized protein</fullName>
    </submittedName>
</protein>
<dbReference type="Proteomes" id="UP001497457">
    <property type="component" value="Chromosome 5rd"/>
</dbReference>
<feature type="compositionally biased region" description="Low complexity" evidence="1">
    <location>
        <begin position="1"/>
        <end position="23"/>
    </location>
</feature>
<dbReference type="AlphaFoldDB" id="A0ABC9EVL3"/>
<evidence type="ECO:0000256" key="1">
    <source>
        <dbReference type="SAM" id="MobiDB-lite"/>
    </source>
</evidence>
<proteinExistence type="predicted"/>
<gene>
    <name evidence="2" type="ORF">URODEC1_LOCUS98833</name>
</gene>
<evidence type="ECO:0000313" key="3">
    <source>
        <dbReference type="Proteomes" id="UP001497457"/>
    </source>
</evidence>
<reference evidence="2 3" key="2">
    <citation type="submission" date="2024-10" db="EMBL/GenBank/DDBJ databases">
        <authorList>
            <person name="Ryan C."/>
        </authorList>
    </citation>
    <scope>NUCLEOTIDE SEQUENCE [LARGE SCALE GENOMIC DNA]</scope>
</reference>
<feature type="region of interest" description="Disordered" evidence="1">
    <location>
        <begin position="105"/>
        <end position="244"/>
    </location>
</feature>
<feature type="compositionally biased region" description="Basic residues" evidence="1">
    <location>
        <begin position="223"/>
        <end position="238"/>
    </location>
</feature>
<keyword evidence="3" id="KW-1185">Reference proteome</keyword>